<keyword evidence="1" id="KW-0732">Signal</keyword>
<dbReference type="InterPro" id="IPR008869">
    <property type="entry name" value="MlaC/ttg2D"/>
</dbReference>
<dbReference type="Pfam" id="PF05494">
    <property type="entry name" value="MlaC"/>
    <property type="match status" value="1"/>
</dbReference>
<evidence type="ECO:0000256" key="1">
    <source>
        <dbReference type="SAM" id="SignalP"/>
    </source>
</evidence>
<sequence>MKKIIVCLILSCLSLSAYSATDDKMAVDNYVNQLIRDGLDVCNDESLDQDAKIAKTKKLILANLDLNWMAKFTLGVYRRTLTPEQIKQFTEVYSNYVSKAYADLVKNYHGQEPKVQQVRVLDKGEFMVEMLIGTAKVNYLVRQVKATSDKTNLKVSDVITEGVSLINSQQSEFMNILSNSGFDKLIDELGKRS</sequence>
<organism evidence="2">
    <name type="scientific">Candidatus Tisiphia endosymbiont of Sergentomyia squamirostris</name>
    <dbReference type="NCBI Taxonomy" id="3113639"/>
    <lineage>
        <taxon>Bacteria</taxon>
        <taxon>Pseudomonadati</taxon>
        <taxon>Pseudomonadota</taxon>
        <taxon>Alphaproteobacteria</taxon>
        <taxon>Rickettsiales</taxon>
        <taxon>Rickettsiaceae</taxon>
        <taxon>Rickettsieae</taxon>
        <taxon>Candidatus Tisiphia</taxon>
    </lineage>
</organism>
<dbReference type="Gene3D" id="3.10.450.710">
    <property type="entry name" value="Tgt2/MlaC"/>
    <property type="match status" value="1"/>
</dbReference>
<name>A0AAT9G8X6_9RICK</name>
<proteinExistence type="predicted"/>
<dbReference type="InterPro" id="IPR042245">
    <property type="entry name" value="Tgt2/MlaC_sf"/>
</dbReference>
<protein>
    <submittedName>
        <fullName evidence="2">Phospholipid-binding protein MlaC</fullName>
    </submittedName>
</protein>
<reference evidence="2" key="1">
    <citation type="submission" date="2024-01" db="EMBL/GenBank/DDBJ databases">
        <title>Sequencing the genomes of a sandfly, Sergentomyia squamirostris, and its two endosymbionts.</title>
        <authorList>
            <person name="Itokawa K."/>
            <person name="Sanjoba C."/>
        </authorList>
    </citation>
    <scope>NUCLEOTIDE SEQUENCE</scope>
    <source>
        <strain evidence="2">RiSSQ</strain>
    </source>
</reference>
<accession>A0AAT9G8X6</accession>
<dbReference type="PANTHER" id="PTHR36573">
    <property type="entry name" value="INTERMEMBRANE PHOSPHOLIPID TRANSPORT SYSTEM BINDING PROTEIN MLAC"/>
    <property type="match status" value="1"/>
</dbReference>
<dbReference type="AlphaFoldDB" id="A0AAT9G8X6"/>
<feature type="chain" id="PRO_5043355667" evidence="1">
    <location>
        <begin position="20"/>
        <end position="193"/>
    </location>
</feature>
<gene>
    <name evidence="2" type="ORF">DMENIID0002_09030</name>
</gene>
<feature type="signal peptide" evidence="1">
    <location>
        <begin position="1"/>
        <end position="19"/>
    </location>
</feature>
<evidence type="ECO:0000313" key="2">
    <source>
        <dbReference type="EMBL" id="BFD46257.1"/>
    </source>
</evidence>
<dbReference type="EMBL" id="AP029170">
    <property type="protein sequence ID" value="BFD46257.1"/>
    <property type="molecule type" value="Genomic_DNA"/>
</dbReference>
<dbReference type="PANTHER" id="PTHR36573:SF1">
    <property type="entry name" value="INTERMEMBRANE PHOSPHOLIPID TRANSPORT SYSTEM BINDING PROTEIN MLAC"/>
    <property type="match status" value="1"/>
</dbReference>